<dbReference type="Gramene" id="KRG93038">
    <property type="protein sequence ID" value="KRG93038"/>
    <property type="gene ID" value="GLYMA_20G244600"/>
</dbReference>
<evidence type="ECO:0000313" key="1">
    <source>
        <dbReference type="EMBL" id="KRG93038.1"/>
    </source>
</evidence>
<dbReference type="HOGENOM" id="CLU_2727253_0_0_1"/>
<dbReference type="AlphaFoldDB" id="K7N5F4"/>
<keyword evidence="3" id="KW-1185">Reference proteome</keyword>
<dbReference type="Proteomes" id="UP000008827">
    <property type="component" value="Chromosome 20"/>
</dbReference>
<evidence type="ECO:0000313" key="2">
    <source>
        <dbReference type="EnsemblPlants" id="KRG93038"/>
    </source>
</evidence>
<proteinExistence type="predicted"/>
<gene>
    <name evidence="1" type="ORF">GLYMA_20G244600</name>
</gene>
<organism evidence="1">
    <name type="scientific">Glycine max</name>
    <name type="common">Soybean</name>
    <name type="synonym">Glycine hispida</name>
    <dbReference type="NCBI Taxonomy" id="3847"/>
    <lineage>
        <taxon>Eukaryota</taxon>
        <taxon>Viridiplantae</taxon>
        <taxon>Streptophyta</taxon>
        <taxon>Embryophyta</taxon>
        <taxon>Tracheophyta</taxon>
        <taxon>Spermatophyta</taxon>
        <taxon>Magnoliopsida</taxon>
        <taxon>eudicotyledons</taxon>
        <taxon>Gunneridae</taxon>
        <taxon>Pentapetalae</taxon>
        <taxon>rosids</taxon>
        <taxon>fabids</taxon>
        <taxon>Fabales</taxon>
        <taxon>Fabaceae</taxon>
        <taxon>Papilionoideae</taxon>
        <taxon>50 kb inversion clade</taxon>
        <taxon>NPAAA clade</taxon>
        <taxon>indigoferoid/millettioid clade</taxon>
        <taxon>Phaseoleae</taxon>
        <taxon>Glycine</taxon>
        <taxon>Glycine subgen. Soja</taxon>
    </lineage>
</organism>
<dbReference type="EMBL" id="CM000853">
    <property type="protein sequence ID" value="KRG93038.1"/>
    <property type="molecule type" value="Genomic_DNA"/>
</dbReference>
<protein>
    <submittedName>
        <fullName evidence="1 2">Uncharacterized protein</fullName>
    </submittedName>
</protein>
<dbReference type="PaxDb" id="3847-GLYMA20G38823.1"/>
<reference evidence="1" key="3">
    <citation type="submission" date="2018-07" db="EMBL/GenBank/DDBJ databases">
        <title>WGS assembly of Glycine max.</title>
        <authorList>
            <person name="Schmutz J."/>
            <person name="Cannon S."/>
            <person name="Schlueter J."/>
            <person name="Ma J."/>
            <person name="Mitros T."/>
            <person name="Nelson W."/>
            <person name="Hyten D."/>
            <person name="Song Q."/>
            <person name="Thelen J."/>
            <person name="Cheng J."/>
            <person name="Xu D."/>
            <person name="Hellsten U."/>
            <person name="May G."/>
            <person name="Yu Y."/>
            <person name="Sakurai T."/>
            <person name="Umezawa T."/>
            <person name="Bhattacharyya M."/>
            <person name="Sandhu D."/>
            <person name="Valliyodan B."/>
            <person name="Lindquist E."/>
            <person name="Peto M."/>
            <person name="Grant D."/>
            <person name="Shu S."/>
            <person name="Goodstein D."/>
            <person name="Barry K."/>
            <person name="Futrell-Griggs M."/>
            <person name="Abernathy B."/>
            <person name="Du J."/>
            <person name="Tian Z."/>
            <person name="Zhu L."/>
            <person name="Gill N."/>
            <person name="Joshi T."/>
            <person name="Libault M."/>
            <person name="Sethuraman A."/>
            <person name="Zhang X."/>
            <person name="Shinozaki K."/>
            <person name="Nguyen H."/>
            <person name="Wing R."/>
            <person name="Cregan P."/>
            <person name="Specht J."/>
            <person name="Grimwood J."/>
            <person name="Rokhsar D."/>
            <person name="Stacey G."/>
            <person name="Shoemaker R."/>
            <person name="Jackson S."/>
        </authorList>
    </citation>
    <scope>NUCLEOTIDE SEQUENCE</scope>
    <source>
        <tissue evidence="1">Callus</tissue>
    </source>
</reference>
<name>K7N5F4_SOYBN</name>
<sequence length="72" mass="8663">MKHIFHFFTLYFHYCRMPRLDFGSLEKNTQDRIIASERLFKLSANYYRIIIKLTAMSSNCWPTQPFPIVLDS</sequence>
<accession>K7N5F4</accession>
<dbReference type="InParanoid" id="K7N5F4"/>
<evidence type="ECO:0000313" key="3">
    <source>
        <dbReference type="Proteomes" id="UP000008827"/>
    </source>
</evidence>
<reference evidence="1 2" key="1">
    <citation type="journal article" date="2010" name="Nature">
        <title>Genome sequence of the palaeopolyploid soybean.</title>
        <authorList>
            <person name="Schmutz J."/>
            <person name="Cannon S.B."/>
            <person name="Schlueter J."/>
            <person name="Ma J."/>
            <person name="Mitros T."/>
            <person name="Nelson W."/>
            <person name="Hyten D.L."/>
            <person name="Song Q."/>
            <person name="Thelen J.J."/>
            <person name="Cheng J."/>
            <person name="Xu D."/>
            <person name="Hellsten U."/>
            <person name="May G.D."/>
            <person name="Yu Y."/>
            <person name="Sakurai T."/>
            <person name="Umezawa T."/>
            <person name="Bhattacharyya M.K."/>
            <person name="Sandhu D."/>
            <person name="Valliyodan B."/>
            <person name="Lindquist E."/>
            <person name="Peto M."/>
            <person name="Grant D."/>
            <person name="Shu S."/>
            <person name="Goodstein D."/>
            <person name="Barry K."/>
            <person name="Futrell-Griggs M."/>
            <person name="Abernathy B."/>
            <person name="Du J."/>
            <person name="Tian Z."/>
            <person name="Zhu L."/>
            <person name="Gill N."/>
            <person name="Joshi T."/>
            <person name="Libault M."/>
            <person name="Sethuraman A."/>
            <person name="Zhang X.-C."/>
            <person name="Shinozaki K."/>
            <person name="Nguyen H.T."/>
            <person name="Wing R.A."/>
            <person name="Cregan P."/>
            <person name="Specht J."/>
            <person name="Grimwood J."/>
            <person name="Rokhsar D."/>
            <person name="Stacey G."/>
            <person name="Shoemaker R.C."/>
            <person name="Jackson S.A."/>
        </authorList>
    </citation>
    <scope>NUCLEOTIDE SEQUENCE [LARGE SCALE GENOMIC DNA]</scope>
    <source>
        <strain evidence="2">cv. Williams 82</strain>
        <tissue evidence="1">Callus</tissue>
    </source>
</reference>
<reference evidence="2" key="2">
    <citation type="submission" date="2018-02" db="UniProtKB">
        <authorList>
            <consortium name="EnsemblPlants"/>
        </authorList>
    </citation>
    <scope>IDENTIFICATION</scope>
    <source>
        <strain evidence="2">Williams 82</strain>
    </source>
</reference>
<dbReference type="EnsemblPlants" id="KRG93038">
    <property type="protein sequence ID" value="KRG93038"/>
    <property type="gene ID" value="GLYMA_20G244600"/>
</dbReference>